<dbReference type="EMBL" id="CAJOAY010003149">
    <property type="protein sequence ID" value="CAF4005216.1"/>
    <property type="molecule type" value="Genomic_DNA"/>
</dbReference>
<evidence type="ECO:0000313" key="7">
    <source>
        <dbReference type="Proteomes" id="UP000663860"/>
    </source>
</evidence>
<evidence type="ECO:0000313" key="1">
    <source>
        <dbReference type="EMBL" id="CAF0987334.1"/>
    </source>
</evidence>
<dbReference type="Proteomes" id="UP000663845">
    <property type="component" value="Unassembled WGS sequence"/>
</dbReference>
<dbReference type="Proteomes" id="UP000663881">
    <property type="component" value="Unassembled WGS sequence"/>
</dbReference>
<dbReference type="OrthoDB" id="6130531at2759"/>
<evidence type="ECO:0008006" key="8">
    <source>
        <dbReference type="Google" id="ProtNLM"/>
    </source>
</evidence>
<dbReference type="Gene3D" id="3.50.4.10">
    <property type="entry name" value="Hepatocyte Growth Factor"/>
    <property type="match status" value="1"/>
</dbReference>
<evidence type="ECO:0000313" key="2">
    <source>
        <dbReference type="EMBL" id="CAF1017361.1"/>
    </source>
</evidence>
<proteinExistence type="predicted"/>
<dbReference type="EMBL" id="CAJNON010000173">
    <property type="protein sequence ID" value="CAF1066581.1"/>
    <property type="molecule type" value="Genomic_DNA"/>
</dbReference>
<dbReference type="EMBL" id="CAJNOG010000154">
    <property type="protein sequence ID" value="CAF1017361.1"/>
    <property type="molecule type" value="Genomic_DNA"/>
</dbReference>
<dbReference type="EMBL" id="CAJOAZ010001258">
    <property type="protein sequence ID" value="CAF3789961.1"/>
    <property type="molecule type" value="Genomic_DNA"/>
</dbReference>
<protein>
    <recommendedName>
        <fullName evidence="8">Apple domain-containing protein</fullName>
    </recommendedName>
</protein>
<dbReference type="Proteomes" id="UP000663844">
    <property type="component" value="Unassembled WGS sequence"/>
</dbReference>
<dbReference type="AlphaFoldDB" id="A0A814G080"/>
<dbReference type="EMBL" id="CAJNOE010000154">
    <property type="protein sequence ID" value="CAF0987334.1"/>
    <property type="molecule type" value="Genomic_DNA"/>
</dbReference>
<name>A0A814G080_9BILA</name>
<dbReference type="Proteomes" id="UP000663891">
    <property type="component" value="Unassembled WGS sequence"/>
</dbReference>
<gene>
    <name evidence="1" type="ORF">IZO911_LOCUS16909</name>
    <name evidence="2" type="ORF">JYZ213_LOCUS16870</name>
    <name evidence="5" type="ORF">KXQ929_LOCUS24683</name>
    <name evidence="6" type="ORF">OKA104_LOCUS30027</name>
    <name evidence="4" type="ORF">OXD698_LOCUS17620</name>
    <name evidence="3" type="ORF">VCS650_LOCUS18242</name>
</gene>
<dbReference type="Proteomes" id="UP000663860">
    <property type="component" value="Unassembled WGS sequence"/>
</dbReference>
<sequence length="175" mass="19072">MNINNKVAPDEFVEINSDTTRLRKLTKKENTSTTNIITATTTKIRTTTATANITIATTTTINMTTTTTTKETISAITNNCADIVRKDAWDFLGSDLGSPVTAPDYATCCSICQTTAKCFAFSYTESTQNCWPKSSMKDGGESDETTVSGYNRKEQSFMTTLGNLEGLLEISVLKN</sequence>
<evidence type="ECO:0000313" key="6">
    <source>
        <dbReference type="EMBL" id="CAF4005216.1"/>
    </source>
</evidence>
<evidence type="ECO:0000313" key="4">
    <source>
        <dbReference type="EMBL" id="CAF3789961.1"/>
    </source>
</evidence>
<reference evidence="1" key="1">
    <citation type="submission" date="2021-02" db="EMBL/GenBank/DDBJ databases">
        <authorList>
            <person name="Nowell W R."/>
        </authorList>
    </citation>
    <scope>NUCLEOTIDE SEQUENCE</scope>
</reference>
<accession>A0A814G080</accession>
<evidence type="ECO:0000313" key="3">
    <source>
        <dbReference type="EMBL" id="CAF1066581.1"/>
    </source>
</evidence>
<organism evidence="1 7">
    <name type="scientific">Adineta steineri</name>
    <dbReference type="NCBI Taxonomy" id="433720"/>
    <lineage>
        <taxon>Eukaryota</taxon>
        <taxon>Metazoa</taxon>
        <taxon>Spiralia</taxon>
        <taxon>Gnathifera</taxon>
        <taxon>Rotifera</taxon>
        <taxon>Eurotatoria</taxon>
        <taxon>Bdelloidea</taxon>
        <taxon>Adinetida</taxon>
        <taxon>Adinetidae</taxon>
        <taxon>Adineta</taxon>
    </lineage>
</organism>
<dbReference type="EMBL" id="CAJOBB010002069">
    <property type="protein sequence ID" value="CAF3934923.1"/>
    <property type="molecule type" value="Genomic_DNA"/>
</dbReference>
<evidence type="ECO:0000313" key="5">
    <source>
        <dbReference type="EMBL" id="CAF3934923.1"/>
    </source>
</evidence>
<comment type="caution">
    <text evidence="1">The sequence shown here is derived from an EMBL/GenBank/DDBJ whole genome shotgun (WGS) entry which is preliminary data.</text>
</comment>
<dbReference type="Proteomes" id="UP000663868">
    <property type="component" value="Unassembled WGS sequence"/>
</dbReference>